<dbReference type="WBParaSite" id="Gr19_v10_g6433.t1">
    <property type="protein sequence ID" value="Gr19_v10_g6433.t1"/>
    <property type="gene ID" value="Gr19_v10_g6433"/>
</dbReference>
<proteinExistence type="predicted"/>
<dbReference type="Proteomes" id="UP000887572">
    <property type="component" value="Unplaced"/>
</dbReference>
<evidence type="ECO:0000313" key="3">
    <source>
        <dbReference type="WBParaSite" id="Gr19_v10_g6433.t1"/>
    </source>
</evidence>
<dbReference type="AlphaFoldDB" id="A0A914I0S7"/>
<organism evidence="2 3">
    <name type="scientific">Globodera rostochiensis</name>
    <name type="common">Golden nematode worm</name>
    <name type="synonym">Heterodera rostochiensis</name>
    <dbReference type="NCBI Taxonomy" id="31243"/>
    <lineage>
        <taxon>Eukaryota</taxon>
        <taxon>Metazoa</taxon>
        <taxon>Ecdysozoa</taxon>
        <taxon>Nematoda</taxon>
        <taxon>Chromadorea</taxon>
        <taxon>Rhabditida</taxon>
        <taxon>Tylenchina</taxon>
        <taxon>Tylenchomorpha</taxon>
        <taxon>Tylenchoidea</taxon>
        <taxon>Heteroderidae</taxon>
        <taxon>Heteroderinae</taxon>
        <taxon>Globodera</taxon>
    </lineage>
</organism>
<evidence type="ECO:0000313" key="2">
    <source>
        <dbReference type="Proteomes" id="UP000887572"/>
    </source>
</evidence>
<name>A0A914I0S7_GLORO</name>
<protein>
    <submittedName>
        <fullName evidence="3">Uncharacterized protein</fullName>
    </submittedName>
</protein>
<sequence>MTAIVRGQQTSQTGTEQTSPIGQTHRHGKDFDPGDTVWIREPDGKWAPGILLQPVGERIWEAQLEGSSVLQYAMEEDVRTSIEAFWAKVEPILSSQTKLRRRRKLNLKVRSQTRRRLTHQRVEACPPVVQVDPQENGQAGKQRERFEYPSRNGRGRAGYKEQWKPYAGKQHKRVNFLVRQLEKELGDADQHGCQCCCWSCRNNSGFNNRRGGGGRR</sequence>
<reference evidence="3" key="1">
    <citation type="submission" date="2022-11" db="UniProtKB">
        <authorList>
            <consortium name="WormBaseParasite"/>
        </authorList>
    </citation>
    <scope>IDENTIFICATION</scope>
</reference>
<accession>A0A914I0S7</accession>
<evidence type="ECO:0000256" key="1">
    <source>
        <dbReference type="SAM" id="MobiDB-lite"/>
    </source>
</evidence>
<feature type="compositionally biased region" description="Low complexity" evidence="1">
    <location>
        <begin position="7"/>
        <end position="19"/>
    </location>
</feature>
<keyword evidence="2" id="KW-1185">Reference proteome</keyword>
<feature type="region of interest" description="Disordered" evidence="1">
    <location>
        <begin position="1"/>
        <end position="32"/>
    </location>
</feature>